<gene>
    <name evidence="2" type="ORF">F2Q68_00016187</name>
</gene>
<feature type="region of interest" description="Disordered" evidence="1">
    <location>
        <begin position="1"/>
        <end position="53"/>
    </location>
</feature>
<proteinExistence type="predicted"/>
<protein>
    <submittedName>
        <fullName evidence="2">Uncharacterized protein</fullName>
    </submittedName>
</protein>
<organism evidence="2 3">
    <name type="scientific">Brassica cretica</name>
    <name type="common">Mustard</name>
    <dbReference type="NCBI Taxonomy" id="69181"/>
    <lineage>
        <taxon>Eukaryota</taxon>
        <taxon>Viridiplantae</taxon>
        <taxon>Streptophyta</taxon>
        <taxon>Embryophyta</taxon>
        <taxon>Tracheophyta</taxon>
        <taxon>Spermatophyta</taxon>
        <taxon>Magnoliopsida</taxon>
        <taxon>eudicotyledons</taxon>
        <taxon>Gunneridae</taxon>
        <taxon>Pentapetalae</taxon>
        <taxon>rosids</taxon>
        <taxon>malvids</taxon>
        <taxon>Brassicales</taxon>
        <taxon>Brassicaceae</taxon>
        <taxon>Brassiceae</taxon>
        <taxon>Brassica</taxon>
    </lineage>
</organism>
<evidence type="ECO:0000313" key="2">
    <source>
        <dbReference type="EMBL" id="KAF2556898.1"/>
    </source>
</evidence>
<accession>A0A8S9HNQ4</accession>
<dbReference type="Proteomes" id="UP000712281">
    <property type="component" value="Unassembled WGS sequence"/>
</dbReference>
<comment type="caution">
    <text evidence="2">The sequence shown here is derived from an EMBL/GenBank/DDBJ whole genome shotgun (WGS) entry which is preliminary data.</text>
</comment>
<sequence length="555" mass="64596">MPNIDVEHLNALMPKPKPSENPPITARTPSDDGADPMEDDRVSMGRTLRKRKEKVAKHLKRGANEKEKECFRKRVLRIPLDKPFEETYFTHILERAILDEEDRLLHHSSWKNKSPSINTNVSTSIDIQLHQPSRLRASTDIAYYPSIDTSVDYARDGDYSIGSWADDHYQEIYADPDGYAKAIDRRTLHVSREDIIDILQTANGADNLFVQQQNIPEHQQKITREFYDTTGGIDKCFKQKYRHPNRPRFYYEEKDEYGIYRDDQGFTRDIDGHTIRVHNNDIRRLLERASRDAPNYICRPEHARSFTQTKLVPEIYTKYEINEMFYGVCGEQEKNKGDFQMKLDGVYYPLNESISWLTTCMKEMRQDIAIIQRATNVSRHTLIDRHRQASIDNRLPESIDNRLPASVDDNPQHSHTMKSQPDFHTKAEIDQLVEGIYKTLETTEERLDRRCNDIYFPMDLSISALTSKIEAIQGELVEIQSYIVRRPEASTSIDKRNNKSTNIHRRTSVDDATNPGRLVQKVTSYMSDTHNHGAEISADTYATLMRHQFNLESWI</sequence>
<feature type="region of interest" description="Disordered" evidence="1">
    <location>
        <begin position="399"/>
        <end position="419"/>
    </location>
</feature>
<name>A0A8S9HNQ4_BRACR</name>
<evidence type="ECO:0000313" key="3">
    <source>
        <dbReference type="Proteomes" id="UP000712281"/>
    </source>
</evidence>
<dbReference type="AlphaFoldDB" id="A0A8S9HNQ4"/>
<reference evidence="2" key="1">
    <citation type="submission" date="2019-12" db="EMBL/GenBank/DDBJ databases">
        <title>Genome sequencing and annotation of Brassica cretica.</title>
        <authorList>
            <person name="Studholme D.J."/>
            <person name="Sarris P.F."/>
        </authorList>
    </citation>
    <scope>NUCLEOTIDE SEQUENCE</scope>
    <source>
        <strain evidence="2">PFS-001/15</strain>
        <tissue evidence="2">Leaf</tissue>
    </source>
</reference>
<dbReference type="EMBL" id="QGKW02001940">
    <property type="protein sequence ID" value="KAF2556898.1"/>
    <property type="molecule type" value="Genomic_DNA"/>
</dbReference>
<evidence type="ECO:0000256" key="1">
    <source>
        <dbReference type="SAM" id="MobiDB-lite"/>
    </source>
</evidence>